<dbReference type="InterPro" id="IPR019920">
    <property type="entry name" value="F420-binding_dom_put"/>
</dbReference>
<gene>
    <name evidence="3" type="ORF">HKK74_08850</name>
</gene>
<protein>
    <submittedName>
        <fullName evidence="3">PPOX class F420-dependent oxidoreductase</fullName>
    </submittedName>
</protein>
<dbReference type="InterPro" id="IPR012349">
    <property type="entry name" value="Split_barrel_FMN-bd"/>
</dbReference>
<sequence>MPQRLPDEARRLFDGTNFVTIATVDPDGGPQTSIVWARPDGDDIVFSTIKGRRKHENLARHPRVSAIVFDPADPYHYAEVRGTVTIEDDPGGSLLQELAHKYTGGSWPDSDPDRRVIVRISADKVIAH</sequence>
<evidence type="ECO:0000259" key="2">
    <source>
        <dbReference type="Pfam" id="PF01243"/>
    </source>
</evidence>
<reference evidence="3 4" key="1">
    <citation type="submission" date="2020-06" db="EMBL/GenBank/DDBJ databases">
        <title>Actinomadura xiongansis sp. nov., isolated from soil of Baiyangdian.</title>
        <authorList>
            <person name="Zhang X."/>
        </authorList>
    </citation>
    <scope>NUCLEOTIDE SEQUENCE [LARGE SCALE GENOMIC DNA]</scope>
    <source>
        <strain evidence="3 4">HBUM206468</strain>
    </source>
</reference>
<dbReference type="PANTHER" id="PTHR35176:SF6">
    <property type="entry name" value="HEME OXYGENASE HI_0854-RELATED"/>
    <property type="match status" value="1"/>
</dbReference>
<evidence type="ECO:0000313" key="3">
    <source>
        <dbReference type="EMBL" id="MBC6465602.1"/>
    </source>
</evidence>
<evidence type="ECO:0000256" key="1">
    <source>
        <dbReference type="ARBA" id="ARBA00023002"/>
    </source>
</evidence>
<feature type="domain" description="Pyridoxamine 5'-phosphate oxidase N-terminal" evidence="2">
    <location>
        <begin position="5"/>
        <end position="121"/>
    </location>
</feature>
<dbReference type="RefSeq" id="WP_187242626.1">
    <property type="nucleotide sequence ID" value="NZ_BAAAOK010000006.1"/>
</dbReference>
<dbReference type="Gene3D" id="2.30.110.10">
    <property type="entry name" value="Electron Transport, Fmn-binding Protein, Chain A"/>
    <property type="match status" value="1"/>
</dbReference>
<keyword evidence="4" id="KW-1185">Reference proteome</keyword>
<proteinExistence type="predicted"/>
<dbReference type="InterPro" id="IPR052019">
    <property type="entry name" value="F420H2_bilvrd_red/Heme_oxyg"/>
</dbReference>
<dbReference type="EMBL" id="JABVEC010000005">
    <property type="protein sequence ID" value="MBC6465602.1"/>
    <property type="molecule type" value="Genomic_DNA"/>
</dbReference>
<dbReference type="Pfam" id="PF01243">
    <property type="entry name" value="PNPOx_N"/>
    <property type="match status" value="1"/>
</dbReference>
<comment type="caution">
    <text evidence="3">The sequence shown here is derived from an EMBL/GenBank/DDBJ whole genome shotgun (WGS) entry which is preliminary data.</text>
</comment>
<name>A0ABR7LL70_9ACTN</name>
<evidence type="ECO:0000313" key="4">
    <source>
        <dbReference type="Proteomes" id="UP000805614"/>
    </source>
</evidence>
<accession>A0ABR7LL70</accession>
<dbReference type="NCBIfam" id="TIGR03618">
    <property type="entry name" value="Rv1155_F420"/>
    <property type="match status" value="1"/>
</dbReference>
<keyword evidence="1" id="KW-0560">Oxidoreductase</keyword>
<dbReference type="SUPFAM" id="SSF50475">
    <property type="entry name" value="FMN-binding split barrel"/>
    <property type="match status" value="1"/>
</dbReference>
<dbReference type="InterPro" id="IPR011576">
    <property type="entry name" value="Pyridox_Oxase_N"/>
</dbReference>
<organism evidence="3 4">
    <name type="scientific">Actinomadura alba</name>
    <dbReference type="NCBI Taxonomy" id="406431"/>
    <lineage>
        <taxon>Bacteria</taxon>
        <taxon>Bacillati</taxon>
        <taxon>Actinomycetota</taxon>
        <taxon>Actinomycetes</taxon>
        <taxon>Streptosporangiales</taxon>
        <taxon>Thermomonosporaceae</taxon>
        <taxon>Actinomadura</taxon>
    </lineage>
</organism>
<dbReference type="PANTHER" id="PTHR35176">
    <property type="entry name" value="HEME OXYGENASE HI_0854-RELATED"/>
    <property type="match status" value="1"/>
</dbReference>
<dbReference type="Proteomes" id="UP000805614">
    <property type="component" value="Unassembled WGS sequence"/>
</dbReference>